<evidence type="ECO:0000313" key="2">
    <source>
        <dbReference type="Proteomes" id="UP000054018"/>
    </source>
</evidence>
<reference evidence="1 2" key="1">
    <citation type="submission" date="2014-04" db="EMBL/GenBank/DDBJ databases">
        <authorList>
            <consortium name="DOE Joint Genome Institute"/>
            <person name="Kuo A."/>
            <person name="Kohler A."/>
            <person name="Costa M.D."/>
            <person name="Nagy L.G."/>
            <person name="Floudas D."/>
            <person name="Copeland A."/>
            <person name="Barry K.W."/>
            <person name="Cichocki N."/>
            <person name="Veneault-Fourrey C."/>
            <person name="LaButti K."/>
            <person name="Lindquist E.A."/>
            <person name="Lipzen A."/>
            <person name="Lundell T."/>
            <person name="Morin E."/>
            <person name="Murat C."/>
            <person name="Sun H."/>
            <person name="Tunlid A."/>
            <person name="Henrissat B."/>
            <person name="Grigoriev I.V."/>
            <person name="Hibbett D.S."/>
            <person name="Martin F."/>
            <person name="Nordberg H.P."/>
            <person name="Cantor M.N."/>
            <person name="Hua S.X."/>
        </authorList>
    </citation>
    <scope>NUCLEOTIDE SEQUENCE [LARGE SCALE GENOMIC DNA]</scope>
    <source>
        <strain evidence="1 2">441</strain>
    </source>
</reference>
<protein>
    <submittedName>
        <fullName evidence="1">Unplaced genomic scaffold scaffold_293, whole genome shotgun sequence</fullName>
    </submittedName>
</protein>
<accession>A0A0C9Z196</accession>
<dbReference type="HOGENOM" id="CLU_143913_0_0_1"/>
<reference evidence="2" key="2">
    <citation type="submission" date="2015-01" db="EMBL/GenBank/DDBJ databases">
        <title>Evolutionary Origins and Diversification of the Mycorrhizal Mutualists.</title>
        <authorList>
            <consortium name="DOE Joint Genome Institute"/>
            <consortium name="Mycorrhizal Genomics Consortium"/>
            <person name="Kohler A."/>
            <person name="Kuo A."/>
            <person name="Nagy L.G."/>
            <person name="Floudas D."/>
            <person name="Copeland A."/>
            <person name="Barry K.W."/>
            <person name="Cichocki N."/>
            <person name="Veneault-Fourrey C."/>
            <person name="LaButti K."/>
            <person name="Lindquist E.A."/>
            <person name="Lipzen A."/>
            <person name="Lundell T."/>
            <person name="Morin E."/>
            <person name="Murat C."/>
            <person name="Riley R."/>
            <person name="Ohm R."/>
            <person name="Sun H."/>
            <person name="Tunlid A."/>
            <person name="Henrissat B."/>
            <person name="Grigoriev I.V."/>
            <person name="Hibbett D.S."/>
            <person name="Martin F."/>
        </authorList>
    </citation>
    <scope>NUCLEOTIDE SEQUENCE [LARGE SCALE GENOMIC DNA]</scope>
    <source>
        <strain evidence="2">441</strain>
    </source>
</reference>
<gene>
    <name evidence="1" type="ORF">PISMIDRAFT_118311</name>
</gene>
<organism evidence="1 2">
    <name type="scientific">Pisolithus microcarpus 441</name>
    <dbReference type="NCBI Taxonomy" id="765257"/>
    <lineage>
        <taxon>Eukaryota</taxon>
        <taxon>Fungi</taxon>
        <taxon>Dikarya</taxon>
        <taxon>Basidiomycota</taxon>
        <taxon>Agaricomycotina</taxon>
        <taxon>Agaricomycetes</taxon>
        <taxon>Agaricomycetidae</taxon>
        <taxon>Boletales</taxon>
        <taxon>Sclerodermatineae</taxon>
        <taxon>Pisolithaceae</taxon>
        <taxon>Pisolithus</taxon>
    </lineage>
</organism>
<dbReference type="OrthoDB" id="10665103at2759"/>
<keyword evidence="2" id="KW-1185">Reference proteome</keyword>
<proteinExistence type="predicted"/>
<feature type="non-terminal residue" evidence="1">
    <location>
        <position position="1"/>
    </location>
</feature>
<sequence length="108" mass="11980">SKVFNGLRVELTLLRFGIETVVLESVKNLSNMFCVVFEIIRVHKDGVDKMLASCRGIGKSKWHDEPLIGSIASPECHLSFISIHIVQSTIVLKLGHPTCTFSPKSRTS</sequence>
<evidence type="ECO:0000313" key="1">
    <source>
        <dbReference type="EMBL" id="KIK13743.1"/>
    </source>
</evidence>
<dbReference type="AlphaFoldDB" id="A0A0C9Z196"/>
<dbReference type="EMBL" id="KN833977">
    <property type="protein sequence ID" value="KIK13743.1"/>
    <property type="molecule type" value="Genomic_DNA"/>
</dbReference>
<name>A0A0C9Z196_9AGAM</name>
<dbReference type="Proteomes" id="UP000054018">
    <property type="component" value="Unassembled WGS sequence"/>
</dbReference>